<dbReference type="Pfam" id="PF12698">
    <property type="entry name" value="ABC2_membrane_3"/>
    <property type="match status" value="1"/>
</dbReference>
<dbReference type="OrthoDB" id="1706094at2"/>
<proteinExistence type="predicted"/>
<evidence type="ECO:0000256" key="5">
    <source>
        <dbReference type="ARBA" id="ARBA00023136"/>
    </source>
</evidence>
<name>A0A1V4T0D7_9CLOT</name>
<keyword evidence="5 6" id="KW-0472">Membrane</keyword>
<feature type="domain" description="ABC-2 type transporter transmembrane" evidence="7">
    <location>
        <begin position="20"/>
        <end position="344"/>
    </location>
</feature>
<dbReference type="Proteomes" id="UP000191448">
    <property type="component" value="Unassembled WGS sequence"/>
</dbReference>
<keyword evidence="4 6" id="KW-1133">Transmembrane helix</keyword>
<feature type="transmembrane region" description="Helical" evidence="6">
    <location>
        <begin position="167"/>
        <end position="188"/>
    </location>
</feature>
<dbReference type="Gene3D" id="3.40.1710.10">
    <property type="entry name" value="abc type-2 transporter like domain"/>
    <property type="match status" value="1"/>
</dbReference>
<dbReference type="GO" id="GO:0140359">
    <property type="term" value="F:ABC-type transporter activity"/>
    <property type="evidence" value="ECO:0007669"/>
    <property type="project" value="InterPro"/>
</dbReference>
<gene>
    <name evidence="8" type="ORF">CLTHE_03550</name>
</gene>
<accession>A0A1V4T0D7</accession>
<protein>
    <submittedName>
        <fullName evidence="8">ABC-2 family transporter protein</fullName>
    </submittedName>
</protein>
<evidence type="ECO:0000256" key="2">
    <source>
        <dbReference type="ARBA" id="ARBA00022475"/>
    </source>
</evidence>
<dbReference type="PANTHER" id="PTHR30294:SF29">
    <property type="entry name" value="MULTIDRUG ABC TRANSPORTER PERMEASE YBHS-RELATED"/>
    <property type="match status" value="1"/>
</dbReference>
<dbReference type="InterPro" id="IPR051449">
    <property type="entry name" value="ABC-2_transporter_component"/>
</dbReference>
<reference evidence="8 9" key="1">
    <citation type="submission" date="2016-02" db="EMBL/GenBank/DDBJ databases">
        <title>Genome sequence of Clostridium thermobutyricum DSM 4928.</title>
        <authorList>
            <person name="Poehlein A."/>
            <person name="Daniel R."/>
        </authorList>
    </citation>
    <scope>NUCLEOTIDE SEQUENCE [LARGE SCALE GENOMIC DNA]</scope>
    <source>
        <strain evidence="8 9">DSM 4928</strain>
    </source>
</reference>
<evidence type="ECO:0000256" key="3">
    <source>
        <dbReference type="ARBA" id="ARBA00022692"/>
    </source>
</evidence>
<dbReference type="RefSeq" id="WP_080021732.1">
    <property type="nucleotide sequence ID" value="NZ_LTAY01000019.1"/>
</dbReference>
<keyword evidence="3 6" id="KW-0812">Transmembrane</keyword>
<organism evidence="8 9">
    <name type="scientific">Clostridium thermobutyricum DSM 4928</name>
    <dbReference type="NCBI Taxonomy" id="1121339"/>
    <lineage>
        <taxon>Bacteria</taxon>
        <taxon>Bacillati</taxon>
        <taxon>Bacillota</taxon>
        <taxon>Clostridia</taxon>
        <taxon>Eubacteriales</taxon>
        <taxon>Clostridiaceae</taxon>
        <taxon>Clostridium</taxon>
    </lineage>
</organism>
<feature type="transmembrane region" description="Helical" evidence="6">
    <location>
        <begin position="209"/>
        <end position="231"/>
    </location>
</feature>
<comment type="caution">
    <text evidence="8">The sequence shown here is derived from an EMBL/GenBank/DDBJ whole genome shotgun (WGS) entry which is preliminary data.</text>
</comment>
<feature type="transmembrane region" description="Helical" evidence="6">
    <location>
        <begin position="325"/>
        <end position="345"/>
    </location>
</feature>
<evidence type="ECO:0000259" key="7">
    <source>
        <dbReference type="Pfam" id="PF12698"/>
    </source>
</evidence>
<feature type="transmembrane region" description="Helical" evidence="6">
    <location>
        <begin position="20"/>
        <end position="37"/>
    </location>
</feature>
<comment type="subcellular location">
    <subcellularLocation>
        <location evidence="1">Cell membrane</location>
        <topology evidence="1">Multi-pass membrane protein</topology>
    </subcellularLocation>
</comment>
<dbReference type="EMBL" id="LTAY01000019">
    <property type="protein sequence ID" value="OPX50143.1"/>
    <property type="molecule type" value="Genomic_DNA"/>
</dbReference>
<evidence type="ECO:0000256" key="1">
    <source>
        <dbReference type="ARBA" id="ARBA00004651"/>
    </source>
</evidence>
<evidence type="ECO:0000256" key="4">
    <source>
        <dbReference type="ARBA" id="ARBA00022989"/>
    </source>
</evidence>
<feature type="transmembrane region" description="Helical" evidence="6">
    <location>
        <begin position="243"/>
        <end position="264"/>
    </location>
</feature>
<evidence type="ECO:0000313" key="8">
    <source>
        <dbReference type="EMBL" id="OPX50143.1"/>
    </source>
</evidence>
<feature type="transmembrane region" description="Helical" evidence="6">
    <location>
        <begin position="271"/>
        <end position="291"/>
    </location>
</feature>
<keyword evidence="2" id="KW-1003">Cell membrane</keyword>
<dbReference type="GO" id="GO:0005886">
    <property type="term" value="C:plasma membrane"/>
    <property type="evidence" value="ECO:0007669"/>
    <property type="project" value="UniProtKB-SubCell"/>
</dbReference>
<dbReference type="InterPro" id="IPR013525">
    <property type="entry name" value="ABC2_TM"/>
</dbReference>
<sequence length="353" mass="40171">MKLLNLILVNIKRQLKNPAILVMLILFPLGMLLFLNGSDNEKIEKIGIINNENSIQSEKLINNLKEQYEIRELTGKINDNLELIENNELIGIYVIPNDFENKLNKGEIPNIEVYKKEDSLDTLMSDSIMESFIKDSLKEKNSNGITDNYIKTKIEKKEISDKQNESFNVIMICYFMFMGGSIISEEIINLKNQNVLKRMITTSNTDKEILGSLFISSFLIQGILSSLSYIIVVKLLKVENSNIPLGILTIFLSSIVSTSIIIAVTRWIRNITLASLTMVLFSLIMFCLGTFNSNTDFLKNPPAIFKVGIISPFYWMLKIIETGNLIIPVIILILMSLVFFTLGSFKLRDFVKE</sequence>
<evidence type="ECO:0000313" key="9">
    <source>
        <dbReference type="Proteomes" id="UP000191448"/>
    </source>
</evidence>
<dbReference type="AlphaFoldDB" id="A0A1V4T0D7"/>
<dbReference type="PANTHER" id="PTHR30294">
    <property type="entry name" value="MEMBRANE COMPONENT OF ABC TRANSPORTER YHHJ-RELATED"/>
    <property type="match status" value="1"/>
</dbReference>
<evidence type="ECO:0000256" key="6">
    <source>
        <dbReference type="SAM" id="Phobius"/>
    </source>
</evidence>